<dbReference type="NCBIfam" id="TIGR04056">
    <property type="entry name" value="OMP_RagA_SusC"/>
    <property type="match status" value="1"/>
</dbReference>
<dbReference type="EMBL" id="VORV01000015">
    <property type="protein sequence ID" value="TXD76120.1"/>
    <property type="molecule type" value="Genomic_DNA"/>
</dbReference>
<evidence type="ECO:0000259" key="10">
    <source>
        <dbReference type="Pfam" id="PF00593"/>
    </source>
</evidence>
<dbReference type="Proteomes" id="UP000321927">
    <property type="component" value="Unassembled WGS sequence"/>
</dbReference>
<evidence type="ECO:0000313" key="15">
    <source>
        <dbReference type="Proteomes" id="UP000321927"/>
    </source>
</evidence>
<evidence type="ECO:0000256" key="2">
    <source>
        <dbReference type="ARBA" id="ARBA00022448"/>
    </source>
</evidence>
<keyword evidence="13" id="KW-0675">Receptor</keyword>
<dbReference type="InterPro" id="IPR039426">
    <property type="entry name" value="TonB-dep_rcpt-like"/>
</dbReference>
<evidence type="ECO:0000313" key="14">
    <source>
        <dbReference type="Proteomes" id="UP000249115"/>
    </source>
</evidence>
<gene>
    <name evidence="13" type="ORF">ESW18_17785</name>
    <name evidence="12" type="ORF">LV84_03525</name>
</gene>
<dbReference type="Proteomes" id="UP000249115">
    <property type="component" value="Unassembled WGS sequence"/>
</dbReference>
<dbReference type="RefSeq" id="WP_086502801.1">
    <property type="nucleotide sequence ID" value="NZ_MSSV01000020.1"/>
</dbReference>
<evidence type="ECO:0000256" key="7">
    <source>
        <dbReference type="ARBA" id="ARBA00023237"/>
    </source>
</evidence>
<reference evidence="12 14" key="1">
    <citation type="submission" date="2018-06" db="EMBL/GenBank/DDBJ databases">
        <title>Genomic Encyclopedia of Archaeal and Bacterial Type Strains, Phase II (KMG-II): from individual species to whole genera.</title>
        <authorList>
            <person name="Goeker M."/>
        </authorList>
    </citation>
    <scope>NUCLEOTIDE SEQUENCE [LARGE SCALE GENOMIC DNA]</scope>
    <source>
        <strain evidence="12 14">DSM 22686</strain>
    </source>
</reference>
<dbReference type="Pfam" id="PF07715">
    <property type="entry name" value="Plug"/>
    <property type="match status" value="1"/>
</dbReference>
<dbReference type="FunFam" id="2.60.40.1120:FF:000003">
    <property type="entry name" value="Outer membrane protein Omp121"/>
    <property type="match status" value="1"/>
</dbReference>
<keyword evidence="15" id="KW-1185">Reference proteome</keyword>
<dbReference type="InterPro" id="IPR037066">
    <property type="entry name" value="Plug_dom_sf"/>
</dbReference>
<protein>
    <submittedName>
        <fullName evidence="13">TonB-dependent receptor</fullName>
    </submittedName>
    <submittedName>
        <fullName evidence="12">TonB-linked SusC/RagA family outer membrane protein</fullName>
    </submittedName>
</protein>
<evidence type="ECO:0000256" key="3">
    <source>
        <dbReference type="ARBA" id="ARBA00022452"/>
    </source>
</evidence>
<evidence type="ECO:0000256" key="9">
    <source>
        <dbReference type="RuleBase" id="RU003357"/>
    </source>
</evidence>
<dbReference type="InterPro" id="IPR023997">
    <property type="entry name" value="TonB-dep_OMP_SusC/RagA_CS"/>
</dbReference>
<feature type="domain" description="TonB-dependent receptor plug" evidence="11">
    <location>
        <begin position="145"/>
        <end position="254"/>
    </location>
</feature>
<dbReference type="InterPro" id="IPR036942">
    <property type="entry name" value="Beta-barrel_TonB_sf"/>
</dbReference>
<dbReference type="OrthoDB" id="9768177at2"/>
<dbReference type="InterPro" id="IPR008969">
    <property type="entry name" value="CarboxyPept-like_regulatory"/>
</dbReference>
<dbReference type="Pfam" id="PF00593">
    <property type="entry name" value="TonB_dep_Rec_b-barrel"/>
    <property type="match status" value="1"/>
</dbReference>
<dbReference type="InterPro" id="IPR023996">
    <property type="entry name" value="TonB-dep_OMP_SusC/RagA"/>
</dbReference>
<dbReference type="AlphaFoldDB" id="A0A2W7QYC0"/>
<evidence type="ECO:0000313" key="12">
    <source>
        <dbReference type="EMBL" id="PZX52116.1"/>
    </source>
</evidence>
<dbReference type="EMBL" id="QKZU01000016">
    <property type="protein sequence ID" value="PZX52116.1"/>
    <property type="molecule type" value="Genomic_DNA"/>
</dbReference>
<dbReference type="Gene3D" id="2.40.170.20">
    <property type="entry name" value="TonB-dependent receptor, beta-barrel domain"/>
    <property type="match status" value="1"/>
</dbReference>
<organism evidence="12 14">
    <name type="scientific">Algoriphagus ratkowskyi</name>
    <dbReference type="NCBI Taxonomy" id="57028"/>
    <lineage>
        <taxon>Bacteria</taxon>
        <taxon>Pseudomonadati</taxon>
        <taxon>Bacteroidota</taxon>
        <taxon>Cytophagia</taxon>
        <taxon>Cytophagales</taxon>
        <taxon>Cyclobacteriaceae</taxon>
        <taxon>Algoriphagus</taxon>
    </lineage>
</organism>
<evidence type="ECO:0000256" key="4">
    <source>
        <dbReference type="ARBA" id="ARBA00022692"/>
    </source>
</evidence>
<evidence type="ECO:0000256" key="6">
    <source>
        <dbReference type="ARBA" id="ARBA00023136"/>
    </source>
</evidence>
<name>A0A2W7QYC0_9BACT</name>
<keyword evidence="4 8" id="KW-0812">Transmembrane</keyword>
<evidence type="ECO:0000256" key="8">
    <source>
        <dbReference type="PROSITE-ProRule" id="PRU01360"/>
    </source>
</evidence>
<dbReference type="SUPFAM" id="SSF49464">
    <property type="entry name" value="Carboxypeptidase regulatory domain-like"/>
    <property type="match status" value="1"/>
</dbReference>
<keyword evidence="6 8" id="KW-0472">Membrane</keyword>
<feature type="domain" description="TonB-dependent receptor-like beta-barrel" evidence="10">
    <location>
        <begin position="434"/>
        <end position="1046"/>
    </location>
</feature>
<proteinExistence type="inferred from homology"/>
<dbReference type="InterPro" id="IPR012910">
    <property type="entry name" value="Plug_dom"/>
</dbReference>
<evidence type="ECO:0000259" key="11">
    <source>
        <dbReference type="Pfam" id="PF07715"/>
    </source>
</evidence>
<keyword evidence="7 8" id="KW-0998">Cell outer membrane</keyword>
<comment type="subcellular location">
    <subcellularLocation>
        <location evidence="1 8">Cell outer membrane</location>
        <topology evidence="1 8">Multi-pass membrane protein</topology>
    </subcellularLocation>
</comment>
<accession>A0A2W7QYC0</accession>
<keyword evidence="2 8" id="KW-0813">Transport</keyword>
<dbReference type="InterPro" id="IPR000531">
    <property type="entry name" value="Beta-barrel_TonB"/>
</dbReference>
<keyword evidence="5 9" id="KW-0798">TonB box</keyword>
<dbReference type="NCBIfam" id="TIGR04057">
    <property type="entry name" value="SusC_RagA_signa"/>
    <property type="match status" value="1"/>
</dbReference>
<dbReference type="PROSITE" id="PS52016">
    <property type="entry name" value="TONB_DEPENDENT_REC_3"/>
    <property type="match status" value="1"/>
</dbReference>
<dbReference type="Pfam" id="PF13715">
    <property type="entry name" value="CarbopepD_reg_2"/>
    <property type="match status" value="1"/>
</dbReference>
<dbReference type="Gene3D" id="2.60.40.1120">
    <property type="entry name" value="Carboxypeptidase-like, regulatory domain"/>
    <property type="match status" value="1"/>
</dbReference>
<evidence type="ECO:0000256" key="1">
    <source>
        <dbReference type="ARBA" id="ARBA00004571"/>
    </source>
</evidence>
<keyword evidence="3 8" id="KW-1134">Transmembrane beta strand</keyword>
<comment type="caution">
    <text evidence="12">The sequence shown here is derived from an EMBL/GenBank/DDBJ whole genome shotgun (WGS) entry which is preliminary data.</text>
</comment>
<sequence length="1086" mass="120505">MTKLLHHLGDLGRSKVSYLVALLFLSNTLFANSSGEMTRLNSAADLSFEKAFIEKVVSGTVVDEYNLAMPGVSILIKGSTTGTVTDVDGKFSISVNDDDILVFSFIGYEAQEVAITSSSTVNVTLTEDTQSLDEIVVVGFGEQKKANLTGAVATIDSKILEARPVQNVGQMLQGVIPGLNLQTAGLGGELNQNLSFNIRGAGTIGSGSNSSALVLIDGMEGNMNGINPQDIESVTVLKDAAAASVYGSRAAFGVVLITTKSGRKGKAKVNYNNNFRWATPMGLPTMMDSYTFANYYNEAAINAGRSGVFSDEVLGNIKDFQEGKIDYSTIPNGNGDRWQYYGGSNGNTDWFSEQYKSSSFSQEHNLSVNGGNENVDYYLSANYLDQGGLTRHGGDNFNRYAFAAKMNLHLNEKVSFNYNSRFVRQYFTKATHLNELFYHNVARRWPTVPVLDPNGFYSDPSEIAQLRDGGRVDNYTDTYYTQGQLTYTPLKNWNIYASGNYRITSINNSSNILPVYANDVAGEPFAIPVSYSSPGHTAVNEFSQAENYFTSNIYSDYSLDLATNHHFKVMVGFNSEVNKYKNIGAGRTNLITPNVISINTATDNFTNSGQYNHWATAGFFGRLNYNYKEKYFFEANTRYDGSSRFIDDKRWNWFNSFSAGWNIAGEDFWNMDSFSMFKIRGSYGELGNQNTSSWYPFYLSQPFSVNNGAWLVNGERPNTASAPGIVSTTMTWERVKSYNIGLDLGLLDNRLGLNFDYYNRYTLDMVGPAKELPVILGTAVPNVNNSDLKSYGFELEINWRDQIGNFTYNVRGVLSDDQMQVTKYPNDTGNLSQWYNGRNNGEIWGYTTKGIAKTNDEMATHLETVSQNQMGNNWQAGDIMYMDINGDGTVNGGSNTLADPGDRSIIGNSTPRFRYGLDINMNYKDFDFRIFFQGVAKRDWMPNGSYFWGAGGQNQWQAAGFDEHMDFFRDENSPMVKAGIAGINLDSYFPRPAFDQGRNTATQSRYLQNAAYLRLKNAQIGYSIPKNALSKIGVASARVFVSGENLLTFTKMSKIFDPETVGLNGWNDGKTYPFATTYAVGINVNF</sequence>
<dbReference type="SUPFAM" id="SSF56935">
    <property type="entry name" value="Porins"/>
    <property type="match status" value="1"/>
</dbReference>
<comment type="similarity">
    <text evidence="8 9">Belongs to the TonB-dependent receptor family.</text>
</comment>
<reference evidence="13 15" key="2">
    <citation type="submission" date="2019-08" db="EMBL/GenBank/DDBJ databases">
        <title>Genome of Algoriphagus ratkowskyi IC026.</title>
        <authorList>
            <person name="Bowman J.P."/>
        </authorList>
    </citation>
    <scope>NUCLEOTIDE SEQUENCE [LARGE SCALE GENOMIC DNA]</scope>
    <source>
        <strain evidence="13 15">IC026</strain>
    </source>
</reference>
<evidence type="ECO:0000256" key="5">
    <source>
        <dbReference type="ARBA" id="ARBA00023077"/>
    </source>
</evidence>
<dbReference type="GO" id="GO:0009279">
    <property type="term" value="C:cell outer membrane"/>
    <property type="evidence" value="ECO:0007669"/>
    <property type="project" value="UniProtKB-SubCell"/>
</dbReference>
<evidence type="ECO:0000313" key="13">
    <source>
        <dbReference type="EMBL" id="TXD76120.1"/>
    </source>
</evidence>
<dbReference type="Gene3D" id="2.170.130.10">
    <property type="entry name" value="TonB-dependent receptor, plug domain"/>
    <property type="match status" value="1"/>
</dbReference>